<evidence type="ECO:0000256" key="4">
    <source>
        <dbReference type="ARBA" id="ARBA00016244"/>
    </source>
</evidence>
<keyword evidence="5 7" id="KW-0964">Secreted</keyword>
<evidence type="ECO:0000256" key="6">
    <source>
        <dbReference type="ARBA" id="ARBA00023143"/>
    </source>
</evidence>
<accession>A0ABU0D8U0</accession>
<dbReference type="Pfam" id="PF06429">
    <property type="entry name" value="Flg_bbr_C"/>
    <property type="match status" value="1"/>
</dbReference>
<feature type="domain" description="Flagellar hook-associated protein FlgK helical" evidence="11">
    <location>
        <begin position="103"/>
        <end position="335"/>
    </location>
</feature>
<keyword evidence="12" id="KW-0966">Cell projection</keyword>
<name>A0ABU0D8U0_9BACI</name>
<keyword evidence="12" id="KW-0969">Cilium</keyword>
<dbReference type="Pfam" id="PF00460">
    <property type="entry name" value="Flg_bb_rod"/>
    <property type="match status" value="1"/>
</dbReference>
<reference evidence="12 13" key="1">
    <citation type="submission" date="2023-07" db="EMBL/GenBank/DDBJ databases">
        <title>Genomic Encyclopedia of Type Strains, Phase IV (KMG-IV): sequencing the most valuable type-strain genomes for metagenomic binning, comparative biology and taxonomic classification.</title>
        <authorList>
            <person name="Goeker M."/>
        </authorList>
    </citation>
    <scope>NUCLEOTIDE SEQUENCE [LARGE SCALE GENOMIC DNA]</scope>
    <source>
        <strain evidence="12 13">DSM 27848</strain>
    </source>
</reference>
<evidence type="ECO:0000256" key="3">
    <source>
        <dbReference type="ARBA" id="ARBA00009677"/>
    </source>
</evidence>
<keyword evidence="12" id="KW-0282">Flagellum</keyword>
<comment type="subcellular location">
    <subcellularLocation>
        <location evidence="1 7">Bacterial flagellum</location>
    </subcellularLocation>
    <subcellularLocation>
        <location evidence="2 7">Secreted</location>
    </subcellularLocation>
</comment>
<dbReference type="Proteomes" id="UP001232343">
    <property type="component" value="Unassembled WGS sequence"/>
</dbReference>
<feature type="coiled-coil region" evidence="8">
    <location>
        <begin position="166"/>
        <end position="193"/>
    </location>
</feature>
<dbReference type="PRINTS" id="PR01005">
    <property type="entry name" value="FLGHOOKAP1"/>
</dbReference>
<dbReference type="Pfam" id="PF22638">
    <property type="entry name" value="FlgK_D1"/>
    <property type="match status" value="1"/>
</dbReference>
<dbReference type="NCBIfam" id="TIGR02492">
    <property type="entry name" value="flgK_ends"/>
    <property type="match status" value="1"/>
</dbReference>
<evidence type="ECO:0000256" key="7">
    <source>
        <dbReference type="RuleBase" id="RU362065"/>
    </source>
</evidence>
<dbReference type="SUPFAM" id="SSF64518">
    <property type="entry name" value="Phase 1 flagellin"/>
    <property type="match status" value="1"/>
</dbReference>
<feature type="domain" description="Flagellar basal body rod protein N-terminal" evidence="9">
    <location>
        <begin position="8"/>
        <end position="38"/>
    </location>
</feature>
<evidence type="ECO:0000313" key="12">
    <source>
        <dbReference type="EMBL" id="MDQ0344824.1"/>
    </source>
</evidence>
<keyword evidence="6 7" id="KW-0975">Bacterial flagellum</keyword>
<dbReference type="InterPro" id="IPR001444">
    <property type="entry name" value="Flag_bb_rod_N"/>
</dbReference>
<dbReference type="InterPro" id="IPR010930">
    <property type="entry name" value="Flg_bb/hook_C_dom"/>
</dbReference>
<dbReference type="InterPro" id="IPR053927">
    <property type="entry name" value="FlgK_helical"/>
</dbReference>
<dbReference type="PANTHER" id="PTHR30033">
    <property type="entry name" value="FLAGELLAR HOOK-ASSOCIATED PROTEIN 1"/>
    <property type="match status" value="1"/>
</dbReference>
<evidence type="ECO:0000256" key="2">
    <source>
        <dbReference type="ARBA" id="ARBA00004613"/>
    </source>
</evidence>
<evidence type="ECO:0000256" key="8">
    <source>
        <dbReference type="SAM" id="Coils"/>
    </source>
</evidence>
<gene>
    <name evidence="7" type="primary">flgK</name>
    <name evidence="12" type="ORF">J2S14_003668</name>
</gene>
<evidence type="ECO:0000259" key="10">
    <source>
        <dbReference type="Pfam" id="PF06429"/>
    </source>
</evidence>
<evidence type="ECO:0000313" key="13">
    <source>
        <dbReference type="Proteomes" id="UP001232343"/>
    </source>
</evidence>
<feature type="domain" description="Flagellar basal-body/hook protein C-terminal" evidence="10">
    <location>
        <begin position="446"/>
        <end position="484"/>
    </location>
</feature>
<keyword evidence="8" id="KW-0175">Coiled coil</keyword>
<dbReference type="InterPro" id="IPR002371">
    <property type="entry name" value="FlgK"/>
</dbReference>
<evidence type="ECO:0000256" key="5">
    <source>
        <dbReference type="ARBA" id="ARBA00022525"/>
    </source>
</evidence>
<keyword evidence="13" id="KW-1185">Reference proteome</keyword>
<dbReference type="PANTHER" id="PTHR30033:SF1">
    <property type="entry name" value="FLAGELLAR HOOK-ASSOCIATED PROTEIN 1"/>
    <property type="match status" value="1"/>
</dbReference>
<evidence type="ECO:0000259" key="9">
    <source>
        <dbReference type="Pfam" id="PF00460"/>
    </source>
</evidence>
<comment type="caution">
    <text evidence="12">The sequence shown here is derived from an EMBL/GenBank/DDBJ whole genome shotgun (WGS) entry which is preliminary data.</text>
</comment>
<protein>
    <recommendedName>
        <fullName evidence="4 7">Flagellar hook-associated protein 1</fullName>
        <shortName evidence="7">HAP1</shortName>
    </recommendedName>
</protein>
<dbReference type="RefSeq" id="WP_244681201.1">
    <property type="nucleotide sequence ID" value="NZ_JALIRM010000004.1"/>
</dbReference>
<evidence type="ECO:0000256" key="1">
    <source>
        <dbReference type="ARBA" id="ARBA00004365"/>
    </source>
</evidence>
<comment type="similarity">
    <text evidence="3 7">Belongs to the flagella basal body rod proteins family.</text>
</comment>
<evidence type="ECO:0000259" key="11">
    <source>
        <dbReference type="Pfam" id="PF22638"/>
    </source>
</evidence>
<proteinExistence type="inferred from homology"/>
<organism evidence="12 13">
    <name type="scientific">Lederbergia wuyishanensis</name>
    <dbReference type="NCBI Taxonomy" id="1347903"/>
    <lineage>
        <taxon>Bacteria</taxon>
        <taxon>Bacillati</taxon>
        <taxon>Bacillota</taxon>
        <taxon>Bacilli</taxon>
        <taxon>Bacillales</taxon>
        <taxon>Bacillaceae</taxon>
        <taxon>Lederbergia</taxon>
    </lineage>
</organism>
<sequence>MRSTFMGLETAKRGMYTQQSAIYVTGHNISNANTPGYTRQRVNFEQTTPYPAASLNRPQIPGQLGTGVKDGTIQRIRDRLVDEQFRGENNQFGFYESLAQSISKIEDVMNEPSDNGLSKAMAQFWQSLQDLSTNPENEGARRVVIQRGTAVVETFQYLSRSLTTLRNDTKKELDATVREINNLATQIASINKQISEVEPHGYLPNDLYDERDRLIDQLSKLVPIEATDIHYGGNSLAIAEGGRNIFIVDGKGQKVNLVQGNETTELIDIDGLSLPEGKGKLAALIYAYGNEADGSGLYPEFLDELDKYAYSFAQVFNAVHKQGFDLVGDEGVDFFSFTDTSSYKGAASSIHVSITLPLQVAASSVANEKGNGQNALELGKVKDIVISNSTVTIGGQPLTLEIPSGTLQSFYEGLIGKMAVKGQQANRLYYNTGVLLNSVENNRKSISEVSLDEEFSNLIQFQHAYAASARMISVVDEMLEKIINGMGIVGR</sequence>
<dbReference type="EMBL" id="JAUSUO010000011">
    <property type="protein sequence ID" value="MDQ0344824.1"/>
    <property type="molecule type" value="Genomic_DNA"/>
</dbReference>